<dbReference type="AlphaFoldDB" id="A0A1F6T3L0"/>
<gene>
    <name evidence="2" type="ORF">A2140_01160</name>
</gene>
<comment type="caution">
    <text evidence="2">The sequence shown here is derived from an EMBL/GenBank/DDBJ whole genome shotgun (WGS) entry which is preliminary data.</text>
</comment>
<accession>A0A1F6T3L0</accession>
<protein>
    <recommendedName>
        <fullName evidence="4">Glycine zipper family protein</fullName>
    </recommendedName>
</protein>
<feature type="compositionally biased region" description="Pro residues" evidence="1">
    <location>
        <begin position="58"/>
        <end position="67"/>
    </location>
</feature>
<evidence type="ECO:0000313" key="2">
    <source>
        <dbReference type="EMBL" id="OGI39750.1"/>
    </source>
</evidence>
<evidence type="ECO:0000256" key="1">
    <source>
        <dbReference type="SAM" id="MobiDB-lite"/>
    </source>
</evidence>
<evidence type="ECO:0008006" key="4">
    <source>
        <dbReference type="Google" id="ProtNLM"/>
    </source>
</evidence>
<dbReference type="Proteomes" id="UP000178379">
    <property type="component" value="Unassembled WGS sequence"/>
</dbReference>
<reference evidence="2 3" key="1">
    <citation type="journal article" date="2016" name="Nat. Commun.">
        <title>Thousands of microbial genomes shed light on interconnected biogeochemical processes in an aquifer system.</title>
        <authorList>
            <person name="Anantharaman K."/>
            <person name="Brown C.T."/>
            <person name="Hug L.A."/>
            <person name="Sharon I."/>
            <person name="Castelle C.J."/>
            <person name="Probst A.J."/>
            <person name="Thomas B.C."/>
            <person name="Singh A."/>
            <person name="Wilkins M.J."/>
            <person name="Karaoz U."/>
            <person name="Brodie E.L."/>
            <person name="Williams K.H."/>
            <person name="Hubbard S.S."/>
            <person name="Banfield J.F."/>
        </authorList>
    </citation>
    <scope>NUCLEOTIDE SEQUENCE [LARGE SCALE GENOMIC DNA]</scope>
</reference>
<dbReference type="EMBL" id="MFSQ01000086">
    <property type="protein sequence ID" value="OGI39750.1"/>
    <property type="molecule type" value="Genomic_DNA"/>
</dbReference>
<organism evidence="2 3">
    <name type="scientific">Candidatus Muproteobacteria bacterium RBG_16_62_13</name>
    <dbReference type="NCBI Taxonomy" id="1817756"/>
    <lineage>
        <taxon>Bacteria</taxon>
        <taxon>Pseudomonadati</taxon>
        <taxon>Pseudomonadota</taxon>
        <taxon>Candidatus Muproteobacteria</taxon>
    </lineage>
</organism>
<name>A0A1F6T3L0_9PROT</name>
<evidence type="ECO:0000313" key="3">
    <source>
        <dbReference type="Proteomes" id="UP000178379"/>
    </source>
</evidence>
<proteinExistence type="predicted"/>
<sequence length="141" mass="15821">MARLRLCQKTEDNIMTMPLRDTVRTSKQFRTGLALFAIAGLLSISACTTPPAHDASPAPAPPPPLPSPHVVFEPIKGQSQAQQERDRYECFQWAVRKTGFDPSLPHNAPGTAYEEERLANRIQRFRRAMSACLTGRNYRVE</sequence>
<feature type="region of interest" description="Disordered" evidence="1">
    <location>
        <begin position="49"/>
        <end position="69"/>
    </location>
</feature>